<dbReference type="Pfam" id="PF00356">
    <property type="entry name" value="LacI"/>
    <property type="match status" value="1"/>
</dbReference>
<dbReference type="CDD" id="cd01544">
    <property type="entry name" value="PBP1_GalR"/>
    <property type="match status" value="1"/>
</dbReference>
<keyword evidence="6" id="KW-1185">Reference proteome</keyword>
<evidence type="ECO:0000256" key="3">
    <source>
        <dbReference type="ARBA" id="ARBA00023163"/>
    </source>
</evidence>
<dbReference type="SUPFAM" id="SSF53822">
    <property type="entry name" value="Periplasmic binding protein-like I"/>
    <property type="match status" value="1"/>
</dbReference>
<dbReference type="AlphaFoldDB" id="A0A239ET90"/>
<dbReference type="InterPro" id="IPR028082">
    <property type="entry name" value="Peripla_BP_I"/>
</dbReference>
<organism evidence="5 6">
    <name type="scientific">Anaerovirgula multivorans</name>
    <dbReference type="NCBI Taxonomy" id="312168"/>
    <lineage>
        <taxon>Bacteria</taxon>
        <taxon>Bacillati</taxon>
        <taxon>Bacillota</taxon>
        <taxon>Clostridia</taxon>
        <taxon>Peptostreptococcales</taxon>
        <taxon>Natronincolaceae</taxon>
        <taxon>Anaerovirgula</taxon>
    </lineage>
</organism>
<dbReference type="PANTHER" id="PTHR30146">
    <property type="entry name" value="LACI-RELATED TRANSCRIPTIONAL REPRESSOR"/>
    <property type="match status" value="1"/>
</dbReference>
<evidence type="ECO:0000256" key="2">
    <source>
        <dbReference type="ARBA" id="ARBA00023125"/>
    </source>
</evidence>
<keyword evidence="1" id="KW-0805">Transcription regulation</keyword>
<dbReference type="PANTHER" id="PTHR30146:SF149">
    <property type="entry name" value="HTH-TYPE TRANSCRIPTIONAL REGULATOR EBGR"/>
    <property type="match status" value="1"/>
</dbReference>
<keyword evidence="2" id="KW-0238">DNA-binding</keyword>
<evidence type="ECO:0000256" key="1">
    <source>
        <dbReference type="ARBA" id="ARBA00023015"/>
    </source>
</evidence>
<dbReference type="PROSITE" id="PS50932">
    <property type="entry name" value="HTH_LACI_2"/>
    <property type="match status" value="1"/>
</dbReference>
<dbReference type="GO" id="GO:0000976">
    <property type="term" value="F:transcription cis-regulatory region binding"/>
    <property type="evidence" value="ECO:0007669"/>
    <property type="project" value="TreeGrafter"/>
</dbReference>
<evidence type="ECO:0000259" key="4">
    <source>
        <dbReference type="PROSITE" id="PS50932"/>
    </source>
</evidence>
<evidence type="ECO:0000313" key="6">
    <source>
        <dbReference type="Proteomes" id="UP000198304"/>
    </source>
</evidence>
<dbReference type="RefSeq" id="WP_089283199.1">
    <property type="nucleotide sequence ID" value="NZ_FZOJ01000011.1"/>
</dbReference>
<gene>
    <name evidence="5" type="ORF">SAMN05446037_101119</name>
</gene>
<accession>A0A239ET90</accession>
<name>A0A239ET90_9FIRM</name>
<feature type="domain" description="HTH lacI-type" evidence="4">
    <location>
        <begin position="2"/>
        <end position="48"/>
    </location>
</feature>
<sequence length="334" mass="38213">MATLKDISKIVGVSCTTISRVLNHDETINVSVETQKKIFEAAEMLSYTKHIKPKKTLENNLKIGLIHWFNELQELNDPYFISIRIGIEEECKNNNINLVKVYNDEFLNENLVGNTFDGLVILGKFDNHRIENFKQYSNHIVFVHSNNPKFQYDSVQVDFRELTNDVLKHLLSIGHEKIGFIGGREKVPGNNEEIIDHREIQFENFLKAKGIYKPQYVRIGNYDVKYGYVLMKDLITANIDDLPTAVFIASDSLAIGAIRAVNEADLKIPKDISIFSCNDIPTSKYTSPTLSTVKIYTEFMGQMAIKLLLEQINGTRDHSIRVTIPHKLIFRESC</sequence>
<proteinExistence type="predicted"/>
<dbReference type="Proteomes" id="UP000198304">
    <property type="component" value="Unassembled WGS sequence"/>
</dbReference>
<evidence type="ECO:0000313" key="5">
    <source>
        <dbReference type="EMBL" id="SNS47809.1"/>
    </source>
</evidence>
<dbReference type="InterPro" id="IPR000843">
    <property type="entry name" value="HTH_LacI"/>
</dbReference>
<protein>
    <submittedName>
        <fullName evidence="5">LacI family transcriptional regulator</fullName>
    </submittedName>
</protein>
<dbReference type="Gene3D" id="3.40.50.2300">
    <property type="match status" value="2"/>
</dbReference>
<dbReference type="CDD" id="cd01392">
    <property type="entry name" value="HTH_LacI"/>
    <property type="match status" value="1"/>
</dbReference>
<dbReference type="OrthoDB" id="43195at2"/>
<dbReference type="EMBL" id="FZOJ01000011">
    <property type="protein sequence ID" value="SNS47809.1"/>
    <property type="molecule type" value="Genomic_DNA"/>
</dbReference>
<keyword evidence="3" id="KW-0804">Transcription</keyword>
<dbReference type="InterPro" id="IPR046335">
    <property type="entry name" value="LacI/GalR-like_sensor"/>
</dbReference>
<dbReference type="GO" id="GO:0003700">
    <property type="term" value="F:DNA-binding transcription factor activity"/>
    <property type="evidence" value="ECO:0007669"/>
    <property type="project" value="TreeGrafter"/>
</dbReference>
<dbReference type="InterPro" id="IPR010982">
    <property type="entry name" value="Lambda_DNA-bd_dom_sf"/>
</dbReference>
<dbReference type="SMART" id="SM00354">
    <property type="entry name" value="HTH_LACI"/>
    <property type="match status" value="1"/>
</dbReference>
<reference evidence="6" key="1">
    <citation type="submission" date="2017-06" db="EMBL/GenBank/DDBJ databases">
        <authorList>
            <person name="Varghese N."/>
            <person name="Submissions S."/>
        </authorList>
    </citation>
    <scope>NUCLEOTIDE SEQUENCE [LARGE SCALE GENOMIC DNA]</scope>
    <source>
        <strain evidence="6">SCA</strain>
    </source>
</reference>
<dbReference type="Gene3D" id="1.10.260.40">
    <property type="entry name" value="lambda repressor-like DNA-binding domains"/>
    <property type="match status" value="1"/>
</dbReference>
<dbReference type="Pfam" id="PF13377">
    <property type="entry name" value="Peripla_BP_3"/>
    <property type="match status" value="1"/>
</dbReference>
<dbReference type="SUPFAM" id="SSF47413">
    <property type="entry name" value="lambda repressor-like DNA-binding domains"/>
    <property type="match status" value="1"/>
</dbReference>